<dbReference type="Proteomes" id="UP000735302">
    <property type="component" value="Unassembled WGS sequence"/>
</dbReference>
<dbReference type="AlphaFoldDB" id="A0AAV4C7F8"/>
<proteinExistence type="predicted"/>
<keyword evidence="3" id="KW-1185">Reference proteome</keyword>
<comment type="caution">
    <text evidence="2">The sequence shown here is derived from an EMBL/GenBank/DDBJ whole genome shotgun (WGS) entry which is preliminary data.</text>
</comment>
<sequence length="213" mass="24248">MEGARSPEDPDMSVMVGATTTRAQAKREAAPKPLRVPDIERHVGVDREQLIKLQKRIQEYWHWWMLEGLPAAGICDVGSPRFYYWSASWDQENERQGPEQLLLAWGRWRRDDVLPVVCQRTVKKGTVPRVPLEQVPLTHTPFKRVAIDLRGPVNPPSEAGHRFILTLVDYATRFAEAVPLHKIDTESVVDIYSRLGVPEEVLSGSERSSYQIA</sequence>
<organism evidence="2 3">
    <name type="scientific">Plakobranchus ocellatus</name>
    <dbReference type="NCBI Taxonomy" id="259542"/>
    <lineage>
        <taxon>Eukaryota</taxon>
        <taxon>Metazoa</taxon>
        <taxon>Spiralia</taxon>
        <taxon>Lophotrochozoa</taxon>
        <taxon>Mollusca</taxon>
        <taxon>Gastropoda</taxon>
        <taxon>Heterobranchia</taxon>
        <taxon>Euthyneura</taxon>
        <taxon>Panpulmonata</taxon>
        <taxon>Sacoglossa</taxon>
        <taxon>Placobranchoidea</taxon>
        <taxon>Plakobranchidae</taxon>
        <taxon>Plakobranchus</taxon>
    </lineage>
</organism>
<protein>
    <submittedName>
        <fullName evidence="2">Zinc finger protein</fullName>
    </submittedName>
</protein>
<dbReference type="GO" id="GO:0003676">
    <property type="term" value="F:nucleic acid binding"/>
    <property type="evidence" value="ECO:0007669"/>
    <property type="project" value="InterPro"/>
</dbReference>
<evidence type="ECO:0000313" key="3">
    <source>
        <dbReference type="Proteomes" id="UP000735302"/>
    </source>
</evidence>
<dbReference type="Gene3D" id="3.30.420.10">
    <property type="entry name" value="Ribonuclease H-like superfamily/Ribonuclease H"/>
    <property type="match status" value="1"/>
</dbReference>
<dbReference type="InterPro" id="IPR036397">
    <property type="entry name" value="RNaseH_sf"/>
</dbReference>
<reference evidence="2 3" key="1">
    <citation type="journal article" date="2021" name="Elife">
        <title>Chloroplast acquisition without the gene transfer in kleptoplastic sea slugs, Plakobranchus ocellatus.</title>
        <authorList>
            <person name="Maeda T."/>
            <person name="Takahashi S."/>
            <person name="Yoshida T."/>
            <person name="Shimamura S."/>
            <person name="Takaki Y."/>
            <person name="Nagai Y."/>
            <person name="Toyoda A."/>
            <person name="Suzuki Y."/>
            <person name="Arimoto A."/>
            <person name="Ishii H."/>
            <person name="Satoh N."/>
            <person name="Nishiyama T."/>
            <person name="Hasebe M."/>
            <person name="Maruyama T."/>
            <person name="Minagawa J."/>
            <person name="Obokata J."/>
            <person name="Shigenobu S."/>
        </authorList>
    </citation>
    <scope>NUCLEOTIDE SEQUENCE [LARGE SCALE GENOMIC DNA]</scope>
</reference>
<dbReference type="EMBL" id="BLXT01005963">
    <property type="protein sequence ID" value="GFO27803.1"/>
    <property type="molecule type" value="Genomic_DNA"/>
</dbReference>
<gene>
    <name evidence="2" type="ORF">PoB_005430800</name>
</gene>
<name>A0AAV4C7F8_9GAST</name>
<dbReference type="InterPro" id="IPR012337">
    <property type="entry name" value="RNaseH-like_sf"/>
</dbReference>
<evidence type="ECO:0000256" key="1">
    <source>
        <dbReference type="SAM" id="MobiDB-lite"/>
    </source>
</evidence>
<dbReference type="SUPFAM" id="SSF53098">
    <property type="entry name" value="Ribonuclease H-like"/>
    <property type="match status" value="1"/>
</dbReference>
<accession>A0AAV4C7F8</accession>
<feature type="region of interest" description="Disordered" evidence="1">
    <location>
        <begin position="1"/>
        <end position="30"/>
    </location>
</feature>
<evidence type="ECO:0000313" key="2">
    <source>
        <dbReference type="EMBL" id="GFO27803.1"/>
    </source>
</evidence>